<dbReference type="Pfam" id="PF00294">
    <property type="entry name" value="PfkB"/>
    <property type="match status" value="1"/>
</dbReference>
<evidence type="ECO:0000313" key="5">
    <source>
        <dbReference type="EMBL" id="TDR90160.1"/>
    </source>
</evidence>
<dbReference type="SUPFAM" id="SSF53613">
    <property type="entry name" value="Ribokinase-like"/>
    <property type="match status" value="1"/>
</dbReference>
<dbReference type="OrthoDB" id="9775849at2"/>
<dbReference type="Proteomes" id="UP000295122">
    <property type="component" value="Unassembled WGS sequence"/>
</dbReference>
<protein>
    <submittedName>
        <fullName evidence="5">2-keto-3-deoxygluconate kinase</fullName>
    </submittedName>
</protein>
<dbReference type="PANTHER" id="PTHR43085">
    <property type="entry name" value="HEXOKINASE FAMILY MEMBER"/>
    <property type="match status" value="1"/>
</dbReference>
<name>A0A4R7BWB4_9HYPH</name>
<organism evidence="5 6">
    <name type="scientific">Enterovirga rhinocerotis</name>
    <dbReference type="NCBI Taxonomy" id="1339210"/>
    <lineage>
        <taxon>Bacteria</taxon>
        <taxon>Pseudomonadati</taxon>
        <taxon>Pseudomonadota</taxon>
        <taxon>Alphaproteobacteria</taxon>
        <taxon>Hyphomicrobiales</taxon>
        <taxon>Methylobacteriaceae</taxon>
        <taxon>Enterovirga</taxon>
    </lineage>
</organism>
<dbReference type="AlphaFoldDB" id="A0A4R7BWB4"/>
<proteinExistence type="inferred from homology"/>
<dbReference type="GO" id="GO:0019698">
    <property type="term" value="P:D-galacturonate catabolic process"/>
    <property type="evidence" value="ECO:0007669"/>
    <property type="project" value="TreeGrafter"/>
</dbReference>
<keyword evidence="6" id="KW-1185">Reference proteome</keyword>
<keyword evidence="2" id="KW-0808">Transferase</keyword>
<dbReference type="PANTHER" id="PTHR43085:SF15">
    <property type="entry name" value="2-DEHYDRO-3-DEOXYGLUCONOKINASE"/>
    <property type="match status" value="1"/>
</dbReference>
<evidence type="ECO:0000259" key="4">
    <source>
        <dbReference type="Pfam" id="PF00294"/>
    </source>
</evidence>
<accession>A0A4R7BWB4</accession>
<feature type="domain" description="Carbohydrate kinase PfkB" evidence="4">
    <location>
        <begin position="28"/>
        <end position="297"/>
    </location>
</feature>
<dbReference type="InterPro" id="IPR029056">
    <property type="entry name" value="Ribokinase-like"/>
</dbReference>
<dbReference type="GO" id="GO:0006974">
    <property type="term" value="P:DNA damage response"/>
    <property type="evidence" value="ECO:0007669"/>
    <property type="project" value="TreeGrafter"/>
</dbReference>
<evidence type="ECO:0000256" key="3">
    <source>
        <dbReference type="ARBA" id="ARBA00022777"/>
    </source>
</evidence>
<dbReference type="InterPro" id="IPR002139">
    <property type="entry name" value="Ribo/fructo_kinase"/>
</dbReference>
<dbReference type="RefSeq" id="WP_133771332.1">
    <property type="nucleotide sequence ID" value="NZ_SNZR01000013.1"/>
</dbReference>
<evidence type="ECO:0000256" key="1">
    <source>
        <dbReference type="ARBA" id="ARBA00010688"/>
    </source>
</evidence>
<dbReference type="GO" id="GO:0005829">
    <property type="term" value="C:cytosol"/>
    <property type="evidence" value="ECO:0007669"/>
    <property type="project" value="TreeGrafter"/>
</dbReference>
<comment type="caution">
    <text evidence="5">The sequence shown here is derived from an EMBL/GenBank/DDBJ whole genome shotgun (WGS) entry which is preliminary data.</text>
</comment>
<evidence type="ECO:0000313" key="6">
    <source>
        <dbReference type="Proteomes" id="UP000295122"/>
    </source>
</evidence>
<dbReference type="GO" id="GO:0042840">
    <property type="term" value="P:D-glucuronate catabolic process"/>
    <property type="evidence" value="ECO:0007669"/>
    <property type="project" value="TreeGrafter"/>
</dbReference>
<evidence type="ECO:0000256" key="2">
    <source>
        <dbReference type="ARBA" id="ARBA00022679"/>
    </source>
</evidence>
<comment type="similarity">
    <text evidence="1">Belongs to the carbohydrate kinase PfkB family.</text>
</comment>
<reference evidence="5 6" key="1">
    <citation type="submission" date="2019-03" db="EMBL/GenBank/DDBJ databases">
        <title>Genomic Encyclopedia of Type Strains, Phase IV (KMG-IV): sequencing the most valuable type-strain genomes for metagenomic binning, comparative biology and taxonomic classification.</title>
        <authorList>
            <person name="Goeker M."/>
        </authorList>
    </citation>
    <scope>NUCLEOTIDE SEQUENCE [LARGE SCALE GENOMIC DNA]</scope>
    <source>
        <strain evidence="5 6">DSM 25903</strain>
    </source>
</reference>
<keyword evidence="3 5" id="KW-0418">Kinase</keyword>
<sequence>MSALDILAIGEPLYELAEAEIGGERVYRPGFGGDISNLAISAARTGARVGIFSHLGDDRFGHAFRDLWDREGIDRSTVRSPKGTKTGLYVISYGEDGHAFSYLRDGSAASRVTPEDLPLDAIGRARLIHVSGISQGISSSAADAVFAAIAHARAHDTLVSYDTNYRPALWPLDRARAVINAAMAGADIARPSLDDARELTGLQTPDEIADFYLGLGCRLVVMTLGRDGVFVATPQERRGIPPRRVDAVDATGAGDCFGGAFLAEWLRHGDPFEAAAYGNAAAALKTLGQGAVATSPKRSEVEAFIADGTLPRRSASTLALRS</sequence>
<dbReference type="CDD" id="cd01166">
    <property type="entry name" value="KdgK"/>
    <property type="match status" value="1"/>
</dbReference>
<dbReference type="PRINTS" id="PR00990">
    <property type="entry name" value="RIBOKINASE"/>
</dbReference>
<gene>
    <name evidence="5" type="ORF">EV668_3002</name>
</gene>
<dbReference type="GO" id="GO:0008673">
    <property type="term" value="F:2-dehydro-3-deoxygluconokinase activity"/>
    <property type="evidence" value="ECO:0007669"/>
    <property type="project" value="TreeGrafter"/>
</dbReference>
<dbReference type="InterPro" id="IPR050306">
    <property type="entry name" value="PfkB_Carbo_kinase"/>
</dbReference>
<dbReference type="InterPro" id="IPR011611">
    <property type="entry name" value="PfkB_dom"/>
</dbReference>
<dbReference type="EMBL" id="SNZR01000013">
    <property type="protein sequence ID" value="TDR90160.1"/>
    <property type="molecule type" value="Genomic_DNA"/>
</dbReference>
<dbReference type="Gene3D" id="3.40.1190.20">
    <property type="match status" value="1"/>
</dbReference>